<dbReference type="EMBL" id="QUNO01000018">
    <property type="protein sequence ID" value="REH35339.1"/>
    <property type="molecule type" value="Genomic_DNA"/>
</dbReference>
<name>A0A3E0GYY3_9PSEU</name>
<comment type="caution">
    <text evidence="2">The sequence shown here is derived from an EMBL/GenBank/DDBJ whole genome shotgun (WGS) entry which is preliminary data.</text>
</comment>
<feature type="transmembrane region" description="Helical" evidence="1">
    <location>
        <begin position="40"/>
        <end position="62"/>
    </location>
</feature>
<reference evidence="2 3" key="1">
    <citation type="submission" date="2018-08" db="EMBL/GenBank/DDBJ databases">
        <title>Genomic Encyclopedia of Archaeal and Bacterial Type Strains, Phase II (KMG-II): from individual species to whole genera.</title>
        <authorList>
            <person name="Goeker M."/>
        </authorList>
    </citation>
    <scope>NUCLEOTIDE SEQUENCE [LARGE SCALE GENOMIC DNA]</scope>
    <source>
        <strain evidence="2 3">DSM 45791</strain>
    </source>
</reference>
<dbReference type="RefSeq" id="WP_116180088.1">
    <property type="nucleotide sequence ID" value="NZ_CP144375.1"/>
</dbReference>
<evidence type="ECO:0008006" key="4">
    <source>
        <dbReference type="Google" id="ProtNLM"/>
    </source>
</evidence>
<accession>A0A3E0GYY3</accession>
<organism evidence="2 3">
    <name type="scientific">Kutzneria buriramensis</name>
    <dbReference type="NCBI Taxonomy" id="1045776"/>
    <lineage>
        <taxon>Bacteria</taxon>
        <taxon>Bacillati</taxon>
        <taxon>Actinomycetota</taxon>
        <taxon>Actinomycetes</taxon>
        <taxon>Pseudonocardiales</taxon>
        <taxon>Pseudonocardiaceae</taxon>
        <taxon>Kutzneria</taxon>
    </lineage>
</organism>
<feature type="transmembrane region" description="Helical" evidence="1">
    <location>
        <begin position="68"/>
        <end position="88"/>
    </location>
</feature>
<dbReference type="OrthoDB" id="3683544at2"/>
<dbReference type="AlphaFoldDB" id="A0A3E0GYY3"/>
<keyword evidence="3" id="KW-1185">Reference proteome</keyword>
<keyword evidence="1" id="KW-1133">Transmembrane helix</keyword>
<dbReference type="Proteomes" id="UP000256269">
    <property type="component" value="Unassembled WGS sequence"/>
</dbReference>
<protein>
    <recommendedName>
        <fullName evidence="4">PH (Pleckstrin Homology) domain-containing protein</fullName>
    </recommendedName>
</protein>
<sequence>MKRTLLSEARGLACLARWILRRHPGRSPGHFAYNREKKPLIIVFITLLVFESAGTHAVLLAIFGSRWWLWVLFALDLYTVLWAFGYYASMVVLPHRIDDTELRLRYGCLAELVVPREAIRSARPSRRPGAKPGKVIVDGDEATFCCGETTVTLELDPAVELSFRDEHVGHVGRLHVTADDPRAFVTALTTRAAPAPR</sequence>
<evidence type="ECO:0000313" key="3">
    <source>
        <dbReference type="Proteomes" id="UP000256269"/>
    </source>
</evidence>
<proteinExistence type="predicted"/>
<evidence type="ECO:0000256" key="1">
    <source>
        <dbReference type="SAM" id="Phobius"/>
    </source>
</evidence>
<keyword evidence="1" id="KW-0472">Membrane</keyword>
<evidence type="ECO:0000313" key="2">
    <source>
        <dbReference type="EMBL" id="REH35339.1"/>
    </source>
</evidence>
<keyword evidence="1" id="KW-0812">Transmembrane</keyword>
<gene>
    <name evidence="2" type="ORF">BCF44_118199</name>
</gene>